<dbReference type="PANTHER" id="PTHR22803">
    <property type="entry name" value="MANNOSE, PHOSPHOLIPASE, LECTIN RECEPTOR RELATED"/>
    <property type="match status" value="1"/>
</dbReference>
<dbReference type="FunCoup" id="A0A2J7RNI4">
    <property type="interactions" value="7"/>
</dbReference>
<sequence>MTFRSLSHVPEPFLRNRQFCSYSRISQHYRVHKSPPMVPILSHTNPINTIPSYPSKIHFNIVHPVQLSHGAGHKETGPWEVDIDHITSKCEDTESILIVAKVTGPPQRPGKDYELVPGLGYYKLHTSGKTWLEARDICVQEGTHLLILNSEKEAGVIRSIWKRHPRLFDGWRNSCAYIGIHDEYAEGEYVTLFGEPLNGTGYTTWAQNEPGEGTSGNSGCVGREGALYDTNGNNELAFFCEQEL</sequence>
<comment type="caution">
    <text evidence="2">The sequence shown here is derived from an EMBL/GenBank/DDBJ whole genome shotgun (WGS) entry which is preliminary data.</text>
</comment>
<dbReference type="EMBL" id="NEVH01002540">
    <property type="protein sequence ID" value="PNF42387.1"/>
    <property type="molecule type" value="Genomic_DNA"/>
</dbReference>
<dbReference type="STRING" id="105785.A0A2J7RNI4"/>
<dbReference type="Pfam" id="PF00059">
    <property type="entry name" value="Lectin_C"/>
    <property type="match status" value="1"/>
</dbReference>
<dbReference type="Proteomes" id="UP000235965">
    <property type="component" value="Unassembled WGS sequence"/>
</dbReference>
<dbReference type="OrthoDB" id="7357196at2759"/>
<dbReference type="InterPro" id="IPR050111">
    <property type="entry name" value="C-type_lectin/snaclec_domain"/>
</dbReference>
<evidence type="ECO:0000313" key="3">
    <source>
        <dbReference type="Proteomes" id="UP000235965"/>
    </source>
</evidence>
<feature type="domain" description="C-type lectin" evidence="1">
    <location>
        <begin position="122"/>
        <end position="241"/>
    </location>
</feature>
<organism evidence="2 3">
    <name type="scientific">Cryptotermes secundus</name>
    <dbReference type="NCBI Taxonomy" id="105785"/>
    <lineage>
        <taxon>Eukaryota</taxon>
        <taxon>Metazoa</taxon>
        <taxon>Ecdysozoa</taxon>
        <taxon>Arthropoda</taxon>
        <taxon>Hexapoda</taxon>
        <taxon>Insecta</taxon>
        <taxon>Pterygota</taxon>
        <taxon>Neoptera</taxon>
        <taxon>Polyneoptera</taxon>
        <taxon>Dictyoptera</taxon>
        <taxon>Blattodea</taxon>
        <taxon>Blattoidea</taxon>
        <taxon>Termitoidae</taxon>
        <taxon>Kalotermitidae</taxon>
        <taxon>Cryptotermitinae</taxon>
        <taxon>Cryptotermes</taxon>
    </lineage>
</organism>
<dbReference type="SUPFAM" id="SSF56436">
    <property type="entry name" value="C-type lectin-like"/>
    <property type="match status" value="1"/>
</dbReference>
<dbReference type="InterPro" id="IPR016186">
    <property type="entry name" value="C-type_lectin-like/link_sf"/>
</dbReference>
<dbReference type="Gene3D" id="3.10.100.10">
    <property type="entry name" value="Mannose-Binding Protein A, subunit A"/>
    <property type="match status" value="1"/>
</dbReference>
<gene>
    <name evidence="2" type="ORF">B7P43_G02547</name>
</gene>
<accession>A0A2J7RNI4</accession>
<dbReference type="InterPro" id="IPR016187">
    <property type="entry name" value="CTDL_fold"/>
</dbReference>
<evidence type="ECO:0000259" key="1">
    <source>
        <dbReference type="PROSITE" id="PS50041"/>
    </source>
</evidence>
<protein>
    <recommendedName>
        <fullName evidence="1">C-type lectin domain-containing protein</fullName>
    </recommendedName>
</protein>
<name>A0A2J7RNI4_9NEOP</name>
<evidence type="ECO:0000313" key="2">
    <source>
        <dbReference type="EMBL" id="PNF42387.1"/>
    </source>
</evidence>
<dbReference type="InterPro" id="IPR001304">
    <property type="entry name" value="C-type_lectin-like"/>
</dbReference>
<reference evidence="2 3" key="1">
    <citation type="submission" date="2017-12" db="EMBL/GenBank/DDBJ databases">
        <title>Hemimetabolous genomes reveal molecular basis of termite eusociality.</title>
        <authorList>
            <person name="Harrison M.C."/>
            <person name="Jongepier E."/>
            <person name="Robertson H.M."/>
            <person name="Arning N."/>
            <person name="Bitard-Feildel T."/>
            <person name="Chao H."/>
            <person name="Childers C.P."/>
            <person name="Dinh H."/>
            <person name="Doddapaneni H."/>
            <person name="Dugan S."/>
            <person name="Gowin J."/>
            <person name="Greiner C."/>
            <person name="Han Y."/>
            <person name="Hu H."/>
            <person name="Hughes D.S.T."/>
            <person name="Huylmans A.-K."/>
            <person name="Kemena C."/>
            <person name="Kremer L.P.M."/>
            <person name="Lee S.L."/>
            <person name="Lopez-Ezquerra A."/>
            <person name="Mallet L."/>
            <person name="Monroy-Kuhn J.M."/>
            <person name="Moser A."/>
            <person name="Murali S.C."/>
            <person name="Muzny D.M."/>
            <person name="Otani S."/>
            <person name="Piulachs M.-D."/>
            <person name="Poelchau M."/>
            <person name="Qu J."/>
            <person name="Schaub F."/>
            <person name="Wada-Katsumata A."/>
            <person name="Worley K.C."/>
            <person name="Xie Q."/>
            <person name="Ylla G."/>
            <person name="Poulsen M."/>
            <person name="Gibbs R.A."/>
            <person name="Schal C."/>
            <person name="Richards S."/>
            <person name="Belles X."/>
            <person name="Korb J."/>
            <person name="Bornberg-Bauer E."/>
        </authorList>
    </citation>
    <scope>NUCLEOTIDE SEQUENCE [LARGE SCALE GENOMIC DNA]</scope>
    <source>
        <tissue evidence="2">Whole body</tissue>
    </source>
</reference>
<dbReference type="CDD" id="cd00037">
    <property type="entry name" value="CLECT"/>
    <property type="match status" value="1"/>
</dbReference>
<keyword evidence="3" id="KW-1185">Reference proteome</keyword>
<dbReference type="AlphaFoldDB" id="A0A2J7RNI4"/>
<dbReference type="InParanoid" id="A0A2J7RNI4"/>
<proteinExistence type="predicted"/>
<dbReference type="SMART" id="SM00034">
    <property type="entry name" value="CLECT"/>
    <property type="match status" value="1"/>
</dbReference>
<dbReference type="PROSITE" id="PS50041">
    <property type="entry name" value="C_TYPE_LECTIN_2"/>
    <property type="match status" value="1"/>
</dbReference>